<keyword evidence="1 7" id="KW-0547">Nucleotide-binding</keyword>
<evidence type="ECO:0000313" key="15">
    <source>
        <dbReference type="Proteomes" id="UP000593591"/>
    </source>
</evidence>
<dbReference type="AlphaFoldDB" id="A0A840SBK0"/>
<dbReference type="CDD" id="cd00268">
    <property type="entry name" value="DEADc"/>
    <property type="match status" value="1"/>
</dbReference>
<organism evidence="12 14">
    <name type="scientific">Treponema rectale</name>
    <dbReference type="NCBI Taxonomy" id="744512"/>
    <lineage>
        <taxon>Bacteria</taxon>
        <taxon>Pseudomonadati</taxon>
        <taxon>Spirochaetota</taxon>
        <taxon>Spirochaetia</taxon>
        <taxon>Spirochaetales</taxon>
        <taxon>Treponemataceae</taxon>
        <taxon>Treponema</taxon>
    </lineage>
</organism>
<dbReference type="InterPro" id="IPR001650">
    <property type="entry name" value="Helicase_C-like"/>
</dbReference>
<dbReference type="GO" id="GO:0016787">
    <property type="term" value="F:hydrolase activity"/>
    <property type="evidence" value="ECO:0007669"/>
    <property type="project" value="UniProtKB-KW"/>
</dbReference>
<feature type="domain" description="Helicase C-terminal" evidence="10">
    <location>
        <begin position="217"/>
        <end position="381"/>
    </location>
</feature>
<dbReference type="SUPFAM" id="SSF52540">
    <property type="entry name" value="P-loop containing nucleoside triphosphate hydrolases"/>
    <property type="match status" value="1"/>
</dbReference>
<dbReference type="EMBL" id="JACHFR010000001">
    <property type="protein sequence ID" value="MBB5218165.1"/>
    <property type="molecule type" value="Genomic_DNA"/>
</dbReference>
<evidence type="ECO:0000259" key="11">
    <source>
        <dbReference type="PROSITE" id="PS51195"/>
    </source>
</evidence>
<evidence type="ECO:0000256" key="1">
    <source>
        <dbReference type="ARBA" id="ARBA00022741"/>
    </source>
</evidence>
<dbReference type="InterPro" id="IPR027417">
    <property type="entry name" value="P-loop_NTPase"/>
</dbReference>
<feature type="short sequence motif" description="Q motif" evidence="6">
    <location>
        <begin position="1"/>
        <end position="29"/>
    </location>
</feature>
<dbReference type="GO" id="GO:0003676">
    <property type="term" value="F:nucleic acid binding"/>
    <property type="evidence" value="ECO:0007669"/>
    <property type="project" value="InterPro"/>
</dbReference>
<dbReference type="RefSeq" id="WP_184651594.1">
    <property type="nucleotide sequence ID" value="NZ_JACHFR010000001.1"/>
</dbReference>
<dbReference type="PANTHER" id="PTHR47959:SF10">
    <property type="entry name" value="ATP-DEPENDENT RNA HELICASE RHLB"/>
    <property type="match status" value="1"/>
</dbReference>
<evidence type="ECO:0000259" key="10">
    <source>
        <dbReference type="PROSITE" id="PS51194"/>
    </source>
</evidence>
<dbReference type="InterPro" id="IPR011545">
    <property type="entry name" value="DEAD/DEAH_box_helicase_dom"/>
</dbReference>
<keyword evidence="2 7" id="KW-0378">Hydrolase</keyword>
<dbReference type="Gene3D" id="3.40.50.300">
    <property type="entry name" value="P-loop containing nucleotide triphosphate hydrolases"/>
    <property type="match status" value="2"/>
</dbReference>
<dbReference type="InterPro" id="IPR014014">
    <property type="entry name" value="RNA_helicase_DEAD_Q_motif"/>
</dbReference>
<feature type="domain" description="DEAD-box RNA helicase Q" evidence="11">
    <location>
        <begin position="1"/>
        <end position="29"/>
    </location>
</feature>
<proteinExistence type="inferred from homology"/>
<dbReference type="GO" id="GO:0005524">
    <property type="term" value="F:ATP binding"/>
    <property type="evidence" value="ECO:0007669"/>
    <property type="project" value="UniProtKB-KW"/>
</dbReference>
<reference evidence="13 15" key="1">
    <citation type="submission" date="2018-08" db="EMBL/GenBank/DDBJ databases">
        <title>The first complete genome of Treponema rectale (CHPAT), a commensal spirochete of the bovine rectum.</title>
        <authorList>
            <person name="Staton G.J."/>
            <person name="Clegg S.R."/>
            <person name="Carter S.D."/>
            <person name="Radford A.D."/>
            <person name="Darby A."/>
            <person name="Hall N."/>
            <person name="Birtles R.J."/>
            <person name="Evans N.J."/>
        </authorList>
    </citation>
    <scope>NUCLEOTIDE SEQUENCE [LARGE SCALE GENOMIC DNA]</scope>
    <source>
        <strain evidence="13 15">CHPA</strain>
    </source>
</reference>
<dbReference type="PROSITE" id="PS51195">
    <property type="entry name" value="Q_MOTIF"/>
    <property type="match status" value="1"/>
</dbReference>
<dbReference type="InterPro" id="IPR000629">
    <property type="entry name" value="RNA-helicase_DEAD-box_CS"/>
</dbReference>
<evidence type="ECO:0000256" key="3">
    <source>
        <dbReference type="ARBA" id="ARBA00022806"/>
    </source>
</evidence>
<dbReference type="EMBL" id="CP031517">
    <property type="protein sequence ID" value="QOS40130.1"/>
    <property type="molecule type" value="Genomic_DNA"/>
</dbReference>
<name>A0A840SBK0_9SPIR</name>
<dbReference type="InterPro" id="IPR050079">
    <property type="entry name" value="DEAD_box_RNA_helicase"/>
</dbReference>
<keyword evidence="4 7" id="KW-0067">ATP-binding</keyword>
<feature type="region of interest" description="Disordered" evidence="8">
    <location>
        <begin position="397"/>
        <end position="445"/>
    </location>
</feature>
<feature type="compositionally biased region" description="Basic and acidic residues" evidence="8">
    <location>
        <begin position="434"/>
        <end position="445"/>
    </location>
</feature>
<dbReference type="InterPro" id="IPR014001">
    <property type="entry name" value="Helicase_ATP-bd"/>
</dbReference>
<feature type="compositionally biased region" description="Basic and acidic residues" evidence="8">
    <location>
        <begin position="501"/>
        <end position="513"/>
    </location>
</feature>
<gene>
    <name evidence="13" type="ORF">DYE49_06525</name>
    <name evidence="12" type="ORF">HNP77_000509</name>
</gene>
<accession>A0A840SBK0</accession>
<keyword evidence="3 7" id="KW-0347">Helicase</keyword>
<evidence type="ECO:0000256" key="7">
    <source>
        <dbReference type="RuleBase" id="RU000492"/>
    </source>
</evidence>
<feature type="domain" description="Helicase ATP-binding" evidence="9">
    <location>
        <begin position="32"/>
        <end position="206"/>
    </location>
</feature>
<dbReference type="PROSITE" id="PS51192">
    <property type="entry name" value="HELICASE_ATP_BIND_1"/>
    <property type="match status" value="1"/>
</dbReference>
<dbReference type="PANTHER" id="PTHR47959">
    <property type="entry name" value="ATP-DEPENDENT RNA HELICASE RHLE-RELATED"/>
    <property type="match status" value="1"/>
</dbReference>
<sequence length="530" mass="59621">MKFSEFTLNENLQKGIDGAGYVDCTPVQEQVLNASQQGRDLYVQSQTGTGKTAAFLISVINEMLTRTDLAARKALIMVPTRELAVQVEEECVKLSKDTGLTCASFYGGVGYDRQVALLKKGVDIIIGTPGRVIDLHEGNQMNLSDIGFLVIDEADRMFDMGFYPELSRLIKVLPSSERRQTMLFSATLNINVKNLAWEYTRNPAEITIEAQNITVDEIDQVLYHVSSDDKMKLLLGIISRENPESLIIFSNTKKSCEIIAKRLRMNSIEAEFIIGDLPQKKRLAIMDSFKAGKTKCLVATDVAARGIDVNDLAMVINYDLPNEAENYVHRIGRTARAGKSGKAYTFCSEQDVYSLPAIERYIEKQIPSQVADSSLMVEDKSAGTYIKLDSYHEDYNDKSEFGKRRQREYEKSGRSRNRGNDRSKGTRGSGRYSARNDDARKEYKRDRRVFSEEETAALASMTTEERMKLYKEKFGKASYSSARTSGKKKGGNYKKNGAARKSSEKTVLKPVKKTERKGLFGRIKSFFSKK</sequence>
<evidence type="ECO:0000256" key="5">
    <source>
        <dbReference type="ARBA" id="ARBA00038437"/>
    </source>
</evidence>
<dbReference type="SMART" id="SM00487">
    <property type="entry name" value="DEXDc"/>
    <property type="match status" value="1"/>
</dbReference>
<evidence type="ECO:0000256" key="6">
    <source>
        <dbReference type="PROSITE-ProRule" id="PRU00552"/>
    </source>
</evidence>
<comment type="similarity">
    <text evidence="5 7">Belongs to the DEAD box helicase family.</text>
</comment>
<keyword evidence="14" id="KW-1185">Reference proteome</keyword>
<feature type="region of interest" description="Disordered" evidence="8">
    <location>
        <begin position="475"/>
        <end position="513"/>
    </location>
</feature>
<evidence type="ECO:0000313" key="13">
    <source>
        <dbReference type="EMBL" id="QOS40130.1"/>
    </source>
</evidence>
<dbReference type="GO" id="GO:0005829">
    <property type="term" value="C:cytosol"/>
    <property type="evidence" value="ECO:0007669"/>
    <property type="project" value="TreeGrafter"/>
</dbReference>
<dbReference type="InterPro" id="IPR044742">
    <property type="entry name" value="DEAD/DEAH_RhlB"/>
</dbReference>
<evidence type="ECO:0000259" key="9">
    <source>
        <dbReference type="PROSITE" id="PS51192"/>
    </source>
</evidence>
<reference evidence="12 14" key="2">
    <citation type="submission" date="2020-08" db="EMBL/GenBank/DDBJ databases">
        <title>Genomic Encyclopedia of Type Strains, Phase IV (KMG-IV): sequencing the most valuable type-strain genomes for metagenomic binning, comparative biology and taxonomic classification.</title>
        <authorList>
            <person name="Goeker M."/>
        </authorList>
    </citation>
    <scope>NUCLEOTIDE SEQUENCE [LARGE SCALE GENOMIC DNA]</scope>
    <source>
        <strain evidence="12 14">DSM 103679</strain>
    </source>
</reference>
<dbReference type="KEGG" id="trc:DYE49_06525"/>
<evidence type="ECO:0000256" key="2">
    <source>
        <dbReference type="ARBA" id="ARBA00022801"/>
    </source>
</evidence>
<feature type="compositionally biased region" description="Basic and acidic residues" evidence="8">
    <location>
        <begin position="397"/>
        <end position="424"/>
    </location>
</feature>
<dbReference type="Proteomes" id="UP000593591">
    <property type="component" value="Chromosome"/>
</dbReference>
<dbReference type="Proteomes" id="UP000578697">
    <property type="component" value="Unassembled WGS sequence"/>
</dbReference>
<dbReference type="GO" id="GO:0003724">
    <property type="term" value="F:RNA helicase activity"/>
    <property type="evidence" value="ECO:0007669"/>
    <property type="project" value="UniProtKB-EC"/>
</dbReference>
<dbReference type="Pfam" id="PF00271">
    <property type="entry name" value="Helicase_C"/>
    <property type="match status" value="1"/>
</dbReference>
<protein>
    <submittedName>
        <fullName evidence="12">ATP-dependent RNA helicase RhlB</fullName>
        <ecNumber evidence="12">3.6.4.13</ecNumber>
    </submittedName>
    <submittedName>
        <fullName evidence="13">ATP-dependent helicase</fullName>
    </submittedName>
</protein>
<evidence type="ECO:0000256" key="8">
    <source>
        <dbReference type="SAM" id="MobiDB-lite"/>
    </source>
</evidence>
<dbReference type="CDD" id="cd18787">
    <property type="entry name" value="SF2_C_DEAD"/>
    <property type="match status" value="1"/>
</dbReference>
<dbReference type="PROSITE" id="PS51194">
    <property type="entry name" value="HELICASE_CTER"/>
    <property type="match status" value="1"/>
</dbReference>
<evidence type="ECO:0000313" key="12">
    <source>
        <dbReference type="EMBL" id="MBB5218165.1"/>
    </source>
</evidence>
<dbReference type="SMART" id="SM00490">
    <property type="entry name" value="HELICc"/>
    <property type="match status" value="1"/>
</dbReference>
<dbReference type="PROSITE" id="PS00039">
    <property type="entry name" value="DEAD_ATP_HELICASE"/>
    <property type="match status" value="1"/>
</dbReference>
<evidence type="ECO:0000256" key="4">
    <source>
        <dbReference type="ARBA" id="ARBA00022840"/>
    </source>
</evidence>
<dbReference type="Pfam" id="PF00270">
    <property type="entry name" value="DEAD"/>
    <property type="match status" value="1"/>
</dbReference>
<evidence type="ECO:0000313" key="14">
    <source>
        <dbReference type="Proteomes" id="UP000578697"/>
    </source>
</evidence>
<dbReference type="EC" id="3.6.4.13" evidence="12"/>